<dbReference type="Proteomes" id="UP001057402">
    <property type="component" value="Chromosome 4"/>
</dbReference>
<keyword evidence="2" id="KW-1185">Reference proteome</keyword>
<gene>
    <name evidence="1" type="ORF">MLD38_011913</name>
</gene>
<reference evidence="2" key="1">
    <citation type="journal article" date="2023" name="Front. Plant Sci.">
        <title>Chromosomal-level genome assembly of Melastoma candidum provides insights into trichome evolution.</title>
        <authorList>
            <person name="Zhong Y."/>
            <person name="Wu W."/>
            <person name="Sun C."/>
            <person name="Zou P."/>
            <person name="Liu Y."/>
            <person name="Dai S."/>
            <person name="Zhou R."/>
        </authorList>
    </citation>
    <scope>NUCLEOTIDE SEQUENCE [LARGE SCALE GENOMIC DNA]</scope>
</reference>
<protein>
    <submittedName>
        <fullName evidence="1">Uncharacterized protein</fullName>
    </submittedName>
</protein>
<name>A0ACB9R6E9_9MYRT</name>
<dbReference type="EMBL" id="CM042883">
    <property type="protein sequence ID" value="KAI4373841.1"/>
    <property type="molecule type" value="Genomic_DNA"/>
</dbReference>
<accession>A0ACB9R6E9</accession>
<comment type="caution">
    <text evidence="1">The sequence shown here is derived from an EMBL/GenBank/DDBJ whole genome shotgun (WGS) entry which is preliminary data.</text>
</comment>
<evidence type="ECO:0000313" key="1">
    <source>
        <dbReference type="EMBL" id="KAI4373841.1"/>
    </source>
</evidence>
<proteinExistence type="predicted"/>
<evidence type="ECO:0000313" key="2">
    <source>
        <dbReference type="Proteomes" id="UP001057402"/>
    </source>
</evidence>
<sequence>MWKLTSDVISKIGWKKSPGETSQSFPECSDDDVASNASRGEGLECPICWESFNIVENVPHVLLCGHTLCKNCVLALQPASMRFPGQQIKVPFLISCPWCHLMSIRFFHGGNLKFPRKNFFLLWMVESLSGERGKVASSYGPDNQPVCSPKRGMAWGLRSGFGSFRNRQPSSSTRASGLSQESHTDRVEGNLERQQSGLPKTLDVFIGLISKFPLVLVFLLILFFIMPGCGVIMVIYLLLTVLFAVPSFLILYFAYPILGWLITEITS</sequence>
<organism evidence="1 2">
    <name type="scientific">Melastoma candidum</name>
    <dbReference type="NCBI Taxonomy" id="119954"/>
    <lineage>
        <taxon>Eukaryota</taxon>
        <taxon>Viridiplantae</taxon>
        <taxon>Streptophyta</taxon>
        <taxon>Embryophyta</taxon>
        <taxon>Tracheophyta</taxon>
        <taxon>Spermatophyta</taxon>
        <taxon>Magnoliopsida</taxon>
        <taxon>eudicotyledons</taxon>
        <taxon>Gunneridae</taxon>
        <taxon>Pentapetalae</taxon>
        <taxon>rosids</taxon>
        <taxon>malvids</taxon>
        <taxon>Myrtales</taxon>
        <taxon>Melastomataceae</taxon>
        <taxon>Melastomatoideae</taxon>
        <taxon>Melastomateae</taxon>
        <taxon>Melastoma</taxon>
    </lineage>
</organism>